<organism evidence="1 2">
    <name type="scientific">Bradyrhizobium zhengyangense</name>
    <dbReference type="NCBI Taxonomy" id="2911009"/>
    <lineage>
        <taxon>Bacteria</taxon>
        <taxon>Pseudomonadati</taxon>
        <taxon>Pseudomonadota</taxon>
        <taxon>Alphaproteobacteria</taxon>
        <taxon>Hyphomicrobiales</taxon>
        <taxon>Nitrobacteraceae</taxon>
        <taxon>Bradyrhizobium</taxon>
    </lineage>
</organism>
<dbReference type="AlphaFoldDB" id="A0A9X1U7N3"/>
<dbReference type="SUPFAM" id="SSF51197">
    <property type="entry name" value="Clavaminate synthase-like"/>
    <property type="match status" value="1"/>
</dbReference>
<accession>A0A9X1U7N3</accession>
<proteinExistence type="predicted"/>
<comment type="caution">
    <text evidence="1">The sequence shown here is derived from an EMBL/GenBank/DDBJ whole genome shotgun (WGS) entry which is preliminary data.</text>
</comment>
<protein>
    <recommendedName>
        <fullName evidence="3">Phytanoyl-CoA dioxygenase</fullName>
    </recommendedName>
</protein>
<dbReference type="Gene3D" id="2.60.120.620">
    <property type="entry name" value="q2cbj1_9rhob like domain"/>
    <property type="match status" value="1"/>
</dbReference>
<sequence>MRTLKLAAHDMRHAVRDKLFRNNQPIAVNLRYALYHAKARRHWKPRGIGSSDAALAKEFSENGYLALPPAAAFNGSDVAHQTDELFAKPANCHTLMDGAFRLIDGIERLPSVMNVFDAQLEHVLESYFQSHFKIFGVYFYRIVPTPTKPQSSFLWHLDNCPGPEIKLMVYLDDVTNDTGAFRLKKKALTDQLRSKGFRNRNQIQRVQADLENGATTEIIEGPPGTRILFENGKVLHKATSPLREHRDVVSFVILPSDIPWRVHFARHRHLVSTNAGACVDPWTDKPEQVGYD</sequence>
<evidence type="ECO:0000313" key="1">
    <source>
        <dbReference type="EMBL" id="MCG2627061.1"/>
    </source>
</evidence>
<dbReference type="Proteomes" id="UP001139054">
    <property type="component" value="Unassembled WGS sequence"/>
</dbReference>
<reference evidence="1" key="1">
    <citation type="submission" date="2022-01" db="EMBL/GenBank/DDBJ databases">
        <title>Genome sequnece data of strain Bradyrhizobium sp. nov.</title>
        <authorList>
            <person name="Zhang J."/>
        </authorList>
    </citation>
    <scope>NUCLEOTIDE SEQUENCE</scope>
    <source>
        <strain evidence="1">WYCCWR 13023</strain>
    </source>
</reference>
<evidence type="ECO:0000313" key="2">
    <source>
        <dbReference type="Proteomes" id="UP001139054"/>
    </source>
</evidence>
<name>A0A9X1U7N3_9BRAD</name>
<dbReference type="EMBL" id="JAKLTY010000006">
    <property type="protein sequence ID" value="MCG2627061.1"/>
    <property type="molecule type" value="Genomic_DNA"/>
</dbReference>
<dbReference type="RefSeq" id="WP_237864120.1">
    <property type="nucleotide sequence ID" value="NZ_JAKLTY010000006.1"/>
</dbReference>
<gene>
    <name evidence="1" type="ORF">L6654_10525</name>
</gene>
<evidence type="ECO:0008006" key="3">
    <source>
        <dbReference type="Google" id="ProtNLM"/>
    </source>
</evidence>